<evidence type="ECO:0000313" key="3">
    <source>
        <dbReference type="EMBL" id="KAL1584258.1"/>
    </source>
</evidence>
<dbReference type="PANTHER" id="PTHR33886">
    <property type="entry name" value="UNSATURATED RHAMNOGALACTURONAN HYDROLASE (EUROFUNG)"/>
    <property type="match status" value="1"/>
</dbReference>
<dbReference type="Proteomes" id="UP000803884">
    <property type="component" value="Unassembled WGS sequence"/>
</dbReference>
<accession>A0AB34KGJ6</accession>
<dbReference type="AlphaFoldDB" id="A0AB34KGJ6"/>
<dbReference type="GeneID" id="96008255"/>
<keyword evidence="2" id="KW-0732">Signal</keyword>
<dbReference type="InterPro" id="IPR012341">
    <property type="entry name" value="6hp_glycosidase-like_sf"/>
</dbReference>
<dbReference type="Pfam" id="PF07470">
    <property type="entry name" value="Glyco_hydro_88"/>
    <property type="match status" value="1"/>
</dbReference>
<feature type="chain" id="PRO_5044255956" evidence="2">
    <location>
        <begin position="19"/>
        <end position="415"/>
    </location>
</feature>
<gene>
    <name evidence="3" type="ORF">WHR41_06812</name>
</gene>
<dbReference type="GO" id="GO:0016787">
    <property type="term" value="F:hydrolase activity"/>
    <property type="evidence" value="ECO:0007669"/>
    <property type="project" value="UniProtKB-KW"/>
</dbReference>
<reference evidence="3 4" key="1">
    <citation type="journal article" date="2020" name="Microbiol. Resour. Announc.">
        <title>Draft Genome Sequence of a Cladosporium Species Isolated from the Mesophotic Ascidian Didemnum maculosum.</title>
        <authorList>
            <person name="Gioti A."/>
            <person name="Siaperas R."/>
            <person name="Nikolaivits E."/>
            <person name="Le Goff G."/>
            <person name="Ouazzani J."/>
            <person name="Kotoulas G."/>
            <person name="Topakas E."/>
        </authorList>
    </citation>
    <scope>NUCLEOTIDE SEQUENCE [LARGE SCALE GENOMIC DNA]</scope>
    <source>
        <strain evidence="3 4">TM138-S3</strain>
    </source>
</reference>
<dbReference type="GO" id="GO:0005975">
    <property type="term" value="P:carbohydrate metabolic process"/>
    <property type="evidence" value="ECO:0007669"/>
    <property type="project" value="InterPro"/>
</dbReference>
<feature type="signal peptide" evidence="2">
    <location>
        <begin position="1"/>
        <end position="18"/>
    </location>
</feature>
<evidence type="ECO:0000256" key="2">
    <source>
        <dbReference type="SAM" id="SignalP"/>
    </source>
</evidence>
<dbReference type="SUPFAM" id="SSF48208">
    <property type="entry name" value="Six-hairpin glycosidases"/>
    <property type="match status" value="1"/>
</dbReference>
<dbReference type="InterPro" id="IPR052043">
    <property type="entry name" value="PolySaccharide_Degr_Enz"/>
</dbReference>
<evidence type="ECO:0000313" key="4">
    <source>
        <dbReference type="Proteomes" id="UP000803884"/>
    </source>
</evidence>
<organism evidence="3 4">
    <name type="scientific">Cladosporium halotolerans</name>
    <dbReference type="NCBI Taxonomy" id="1052096"/>
    <lineage>
        <taxon>Eukaryota</taxon>
        <taxon>Fungi</taxon>
        <taxon>Dikarya</taxon>
        <taxon>Ascomycota</taxon>
        <taxon>Pezizomycotina</taxon>
        <taxon>Dothideomycetes</taxon>
        <taxon>Dothideomycetidae</taxon>
        <taxon>Cladosporiales</taxon>
        <taxon>Cladosporiaceae</taxon>
        <taxon>Cladosporium</taxon>
    </lineage>
</organism>
<protein>
    <submittedName>
        <fullName evidence="3">Uncharacterized protein</fullName>
    </submittedName>
</protein>
<proteinExistence type="predicted"/>
<dbReference type="EMBL" id="JAAQHG020000027">
    <property type="protein sequence ID" value="KAL1584258.1"/>
    <property type="molecule type" value="Genomic_DNA"/>
</dbReference>
<evidence type="ECO:0000256" key="1">
    <source>
        <dbReference type="ARBA" id="ARBA00022801"/>
    </source>
</evidence>
<keyword evidence="1" id="KW-0378">Hydrolase</keyword>
<keyword evidence="4" id="KW-1185">Reference proteome</keyword>
<name>A0AB34KGJ6_9PEZI</name>
<dbReference type="RefSeq" id="XP_069227364.1">
    <property type="nucleotide sequence ID" value="XM_069375417.1"/>
</dbReference>
<comment type="caution">
    <text evidence="3">The sequence shown here is derived from an EMBL/GenBank/DDBJ whole genome shotgun (WGS) entry which is preliminary data.</text>
</comment>
<dbReference type="InterPro" id="IPR008928">
    <property type="entry name" value="6-hairpin_glycosidase_sf"/>
</dbReference>
<dbReference type="PANTHER" id="PTHR33886:SF9">
    <property type="entry name" value="UNSATURATED RHAMNOGALACTURONAN HYDROLASE (EUROFUNG)"/>
    <property type="match status" value="1"/>
</dbReference>
<sequence length="415" mass="46445">MRPSLAALAALGTTVAGAVNVTLPNGWFIIPPATDISPGDFHGQPRYLTWMADSQIKSGIEPTHAYTVSALLSGVKLAYDRTHDPKYAAYLARHVDIQLYPGYNGDILLYNNSNSIDDIRFGHSFLDMYNLTGGENIYKTAAQTLRNQIDRTGRTPDGGFYHRYPGYIDQMWLDGIYMLDVFYARWTHEFEPGNTTAWDDIALQFDLIDAGTTVDRDRTNGLPVHGFDVSKTQVWADPVTGAAPHVWGRAVGWYIMALVDTLDYFPPSHAGRARLLTYLRSLCTAVLAAQDPVYKGWYNIMDPGLESRSGNYIESSGTAMFAYAFFKSLRLGYIEGEEYEAAAESAWELMTGKFVRMGASDNALRWEWTVQTGSLSSNGTFEYYASIPLFENDLKGVSPFLFSSYEYELYVEGKE</sequence>
<dbReference type="Gene3D" id="1.50.10.10">
    <property type="match status" value="1"/>
</dbReference>
<dbReference type="InterPro" id="IPR010905">
    <property type="entry name" value="Glyco_hydro_88"/>
</dbReference>